<keyword evidence="4" id="KW-1185">Reference proteome</keyword>
<proteinExistence type="predicted"/>
<protein>
    <recommendedName>
        <fullName evidence="5">RNase H type-1 domain-containing protein</fullName>
    </recommendedName>
</protein>
<evidence type="ECO:0000313" key="4">
    <source>
        <dbReference type="Proteomes" id="UP001189429"/>
    </source>
</evidence>
<accession>A0ABN9UU75</accession>
<dbReference type="Proteomes" id="UP001189429">
    <property type="component" value="Unassembled WGS sequence"/>
</dbReference>
<dbReference type="Gene3D" id="3.30.420.10">
    <property type="entry name" value="Ribonuclease H-like superfamily/Ribonuclease H"/>
    <property type="match status" value="1"/>
</dbReference>
<evidence type="ECO:0000256" key="2">
    <source>
        <dbReference type="SAM" id="MobiDB-lite"/>
    </source>
</evidence>
<dbReference type="EMBL" id="CAUYUJ010016283">
    <property type="protein sequence ID" value="CAK0863646.1"/>
    <property type="molecule type" value="Genomic_DNA"/>
</dbReference>
<dbReference type="InterPro" id="IPR036397">
    <property type="entry name" value="RNaseH_sf"/>
</dbReference>
<sequence length="1217" mass="132482">MRALQKETAEKEVSSIQDEVRQFEQQLANARERLANKQEQLSIAKSREQELKAQGVGDPSQGFLEAMQKRYEKAVDGSGVSPVECQQLFAQLGKVMANAKEDLGAGVAESSPNQNTMDPSLLKMNRIGSSKVERLKGPAMSKISGGSKSAPAWPSARSSGRGVPNTAHNQKKYDKLTAWTFNGSGWGTIEEKLGEKVHGASQCYAVQEHHLADDKWPVVTQAMKAQGYRVGGAAAASTAGAAGEAGSSAGVAVAAPRQRRGGVAIASMYLWTAGGMSYRNRELVSHVAGQLETLGAPWIIGGDFRVKPDILAEVGSLKIAKACVIAPNAACGARGHAHGTSEIDYFIAPGSVKAQVEGARAQGEWPFAPHEPACITIKLKVVERRARALEKPKPVPELQIGCAPAPPSHQQVGPFDAQGDADQEWARCMRKLEQEAFAISGTVRDEEGPRAGRSEIPTWKIKPLTLGGGNLPEAAGQAIWWRWLSRSLRNLKGARAKLRATTEHWGKRAGGQGAARRDKLQELCQEAAARSEETDQRLAKERGAKRAEKLEAAAAGSAGGLRELSKPAAVWRPRRADSMAESADPLEAAELALKKWKAVWRTDDPMQQQGASDGARETLLAILREVEKTLARRVDMGTVLFCMAPKTFTTDRATGLLPTTIRIWGIMREPYMQRWVKAAEDAAWGALLSHEMDDPDVQDECTEAAITAILDLATALERVSLFVLREAGRRLMASEPVSSEASTVTTIIAGSKLSVSFLKMVIQSTSGGLVVERRQQQRIVEEFMETLHACFEGFDKLGLEFSVGGRGAKSPTLQLAAAQEEPTFEVTEAPIVQWARAVWHAEQRPSIYTDSEVQHLGLSSGAVIMSLKRADWAWPAWRSMRTKEGHVLNLREVCPMDVAAMMRRDIQTKLCEEWTKAPEYSSLEPAPCIAPSASQFKAKGFSKHAKSAAKKVFIGGSWTMSKLCESDIAPTDICSGCGNAVGTPRHRLCKCEALRQQRLEAQADWQRVAEQQDQCQGAAFEGDDDTFTGDIACDGPKLGYAERAQTGWAAMSINEDGKPKVQLWGPQPCTLPVRWGAKRAETRAFLKALENALPPFRIYADHAGTIDGLKTGERRCTSWKRPHADLRRRIWRKVKDADLDVSTVFHVEAHRARARIAQLQGGELKIAKGNGEVDLLAKAGAGLDANFGKQQALGELGARARWAAQNIGWRCQKMNGE</sequence>
<dbReference type="InterPro" id="IPR012337">
    <property type="entry name" value="RNaseH-like_sf"/>
</dbReference>
<evidence type="ECO:0000256" key="1">
    <source>
        <dbReference type="SAM" id="Coils"/>
    </source>
</evidence>
<evidence type="ECO:0008006" key="5">
    <source>
        <dbReference type="Google" id="ProtNLM"/>
    </source>
</evidence>
<organism evidence="3 4">
    <name type="scientific">Prorocentrum cordatum</name>
    <dbReference type="NCBI Taxonomy" id="2364126"/>
    <lineage>
        <taxon>Eukaryota</taxon>
        <taxon>Sar</taxon>
        <taxon>Alveolata</taxon>
        <taxon>Dinophyceae</taxon>
        <taxon>Prorocentrales</taxon>
        <taxon>Prorocentraceae</taxon>
        <taxon>Prorocentrum</taxon>
    </lineage>
</organism>
<feature type="compositionally biased region" description="Basic and acidic residues" evidence="2">
    <location>
        <begin position="529"/>
        <end position="551"/>
    </location>
</feature>
<reference evidence="3" key="1">
    <citation type="submission" date="2023-10" db="EMBL/GenBank/DDBJ databases">
        <authorList>
            <person name="Chen Y."/>
            <person name="Shah S."/>
            <person name="Dougan E. K."/>
            <person name="Thang M."/>
            <person name="Chan C."/>
        </authorList>
    </citation>
    <scope>NUCLEOTIDE SEQUENCE [LARGE SCALE GENOMIC DNA]</scope>
</reference>
<feature type="coiled-coil region" evidence="1">
    <location>
        <begin position="6"/>
        <end position="54"/>
    </location>
</feature>
<feature type="region of interest" description="Disordered" evidence="2">
    <location>
        <begin position="528"/>
        <end position="558"/>
    </location>
</feature>
<comment type="caution">
    <text evidence="3">The sequence shown here is derived from an EMBL/GenBank/DDBJ whole genome shotgun (WGS) entry which is preliminary data.</text>
</comment>
<feature type="region of interest" description="Disordered" evidence="2">
    <location>
        <begin position="136"/>
        <end position="168"/>
    </location>
</feature>
<dbReference type="SUPFAM" id="SSF53098">
    <property type="entry name" value="Ribonuclease H-like"/>
    <property type="match status" value="1"/>
</dbReference>
<name>A0ABN9UU75_9DINO</name>
<keyword evidence="1" id="KW-0175">Coiled coil</keyword>
<gene>
    <name evidence="3" type="ORF">PCOR1329_LOCUS51745</name>
</gene>
<evidence type="ECO:0000313" key="3">
    <source>
        <dbReference type="EMBL" id="CAK0863646.1"/>
    </source>
</evidence>
<feature type="non-terminal residue" evidence="3">
    <location>
        <position position="1217"/>
    </location>
</feature>